<dbReference type="Proteomes" id="UP000267342">
    <property type="component" value="Chromosome"/>
</dbReference>
<organism evidence="1 2">
    <name type="scientific">Zymobacter palmae</name>
    <dbReference type="NCBI Taxonomy" id="33074"/>
    <lineage>
        <taxon>Bacteria</taxon>
        <taxon>Pseudomonadati</taxon>
        <taxon>Pseudomonadota</taxon>
        <taxon>Gammaproteobacteria</taxon>
        <taxon>Oceanospirillales</taxon>
        <taxon>Halomonadaceae</taxon>
        <taxon>Zymobacter group</taxon>
        <taxon>Zymobacter</taxon>
    </lineage>
</organism>
<sequence length="281" mass="31865">MPTFGSLTLDQVSRFNRYGRNIALMMRAQYRTTTTACADGQPAYACSGIMLRALNGFSTSWHAWEPSPLADRDGTMSFSWLRRDTKFKGFAFGHESGYVLFPARNHPSYLIDYTAHCYFPTDGATYERDDHGCGATTLLFPNDSRGCEQYGITTVDAWRQHYFAVEDRQHHQCAFMLNGDRDTARRTFQLALQAGASLGDIAFNDVTEFKLDVWPHGTSARLPVEAFFYQGGKEGGLEHARNYQRDFYEQAHRFVPVIRLDMPTSATDDVGFAYRAEDQGF</sequence>
<accession>A0A348HI38</accession>
<dbReference type="KEGG" id="zpl:ZBT109_2560"/>
<keyword evidence="2" id="KW-1185">Reference proteome</keyword>
<evidence type="ECO:0000313" key="1">
    <source>
        <dbReference type="EMBL" id="BBG31290.1"/>
    </source>
</evidence>
<name>A0A348HI38_9GAMM</name>
<dbReference type="AlphaFoldDB" id="A0A348HI38"/>
<reference evidence="1 2" key="1">
    <citation type="submission" date="2018-09" db="EMBL/GenBank/DDBJ databases">
        <title>Zymobacter palmae IAM14233 (=T109) whole genome analysis.</title>
        <authorList>
            <person name="Yanase H."/>
        </authorList>
    </citation>
    <scope>NUCLEOTIDE SEQUENCE [LARGE SCALE GENOMIC DNA]</scope>
    <source>
        <strain evidence="1 2">IAM14233</strain>
    </source>
</reference>
<dbReference type="STRING" id="1123510.GCA_000620025_01725"/>
<evidence type="ECO:0000313" key="2">
    <source>
        <dbReference type="Proteomes" id="UP000267342"/>
    </source>
</evidence>
<protein>
    <submittedName>
        <fullName evidence="1">Pseudouridylate synthase</fullName>
    </submittedName>
</protein>
<proteinExistence type="predicted"/>
<gene>
    <name evidence="1" type="ORF">ZBT109_2560</name>
</gene>
<dbReference type="EMBL" id="AP018933">
    <property type="protein sequence ID" value="BBG31290.1"/>
    <property type="molecule type" value="Genomic_DNA"/>
</dbReference>